<keyword evidence="2" id="KW-1185">Reference proteome</keyword>
<proteinExistence type="predicted"/>
<name>A0A4Y2EK99_ARAVE</name>
<dbReference type="Proteomes" id="UP000499080">
    <property type="component" value="Unassembled WGS sequence"/>
</dbReference>
<protein>
    <submittedName>
        <fullName evidence="1">Uncharacterized protein</fullName>
    </submittedName>
</protein>
<evidence type="ECO:0000313" key="2">
    <source>
        <dbReference type="Proteomes" id="UP000499080"/>
    </source>
</evidence>
<gene>
    <name evidence="1" type="ORF">AVEN_177613_1</name>
</gene>
<evidence type="ECO:0000313" key="1">
    <source>
        <dbReference type="EMBL" id="GBM29301.1"/>
    </source>
</evidence>
<dbReference type="AlphaFoldDB" id="A0A4Y2EK99"/>
<comment type="caution">
    <text evidence="1">The sequence shown here is derived from an EMBL/GenBank/DDBJ whole genome shotgun (WGS) entry which is preliminary data.</text>
</comment>
<sequence>MSRATFELPLQTSTPAEEHLTLDSFNVHQTLLHDGSTMQWGLAPPTTKPRLCHEAIAVLVKIERKSSLAKPLNNYGNTVDQWRIQDLGLGVGGLRFYSHDNKNLKEYYNTFDNLTKKHDEITSTNMVLTVSTLRIRVE</sequence>
<accession>A0A4Y2EK99</accession>
<dbReference type="EMBL" id="BGPR01000632">
    <property type="protein sequence ID" value="GBM29301.1"/>
    <property type="molecule type" value="Genomic_DNA"/>
</dbReference>
<organism evidence="1 2">
    <name type="scientific">Araneus ventricosus</name>
    <name type="common">Orbweaver spider</name>
    <name type="synonym">Epeira ventricosa</name>
    <dbReference type="NCBI Taxonomy" id="182803"/>
    <lineage>
        <taxon>Eukaryota</taxon>
        <taxon>Metazoa</taxon>
        <taxon>Ecdysozoa</taxon>
        <taxon>Arthropoda</taxon>
        <taxon>Chelicerata</taxon>
        <taxon>Arachnida</taxon>
        <taxon>Araneae</taxon>
        <taxon>Araneomorphae</taxon>
        <taxon>Entelegynae</taxon>
        <taxon>Araneoidea</taxon>
        <taxon>Araneidae</taxon>
        <taxon>Araneus</taxon>
    </lineage>
</organism>
<reference evidence="1 2" key="1">
    <citation type="journal article" date="2019" name="Sci. Rep.">
        <title>Orb-weaving spider Araneus ventricosus genome elucidates the spidroin gene catalogue.</title>
        <authorList>
            <person name="Kono N."/>
            <person name="Nakamura H."/>
            <person name="Ohtoshi R."/>
            <person name="Moran D.A.P."/>
            <person name="Shinohara A."/>
            <person name="Yoshida Y."/>
            <person name="Fujiwara M."/>
            <person name="Mori M."/>
            <person name="Tomita M."/>
            <person name="Arakawa K."/>
        </authorList>
    </citation>
    <scope>NUCLEOTIDE SEQUENCE [LARGE SCALE GENOMIC DNA]</scope>
</reference>